<name>A0A511Z7N3_9BACL</name>
<gene>
    <name evidence="1" type="ORF">SLU01_17460</name>
</gene>
<dbReference type="AlphaFoldDB" id="A0A511Z7N3"/>
<dbReference type="Proteomes" id="UP000321901">
    <property type="component" value="Unassembled WGS sequence"/>
</dbReference>
<evidence type="ECO:0000313" key="2">
    <source>
        <dbReference type="Proteomes" id="UP000321901"/>
    </source>
</evidence>
<sequence>MSSNGGKVSSNGGKRLSIGGKVAKLGGKLLRVSDKLFVGWGSRDEHGQFARYSLSCYNRLISSSEEYGFS</sequence>
<keyword evidence="2" id="KW-1185">Reference proteome</keyword>
<organism evidence="1 2">
    <name type="scientific">Sporosarcina luteola</name>
    <dbReference type="NCBI Taxonomy" id="582850"/>
    <lineage>
        <taxon>Bacteria</taxon>
        <taxon>Bacillati</taxon>
        <taxon>Bacillota</taxon>
        <taxon>Bacilli</taxon>
        <taxon>Bacillales</taxon>
        <taxon>Caryophanaceae</taxon>
        <taxon>Sporosarcina</taxon>
    </lineage>
</organism>
<accession>A0A511Z7N3</accession>
<evidence type="ECO:0000313" key="1">
    <source>
        <dbReference type="EMBL" id="GEN83434.1"/>
    </source>
</evidence>
<comment type="caution">
    <text evidence="1">The sequence shown here is derived from an EMBL/GenBank/DDBJ whole genome shotgun (WGS) entry which is preliminary data.</text>
</comment>
<dbReference type="EMBL" id="BJYL01000022">
    <property type="protein sequence ID" value="GEN83434.1"/>
    <property type="molecule type" value="Genomic_DNA"/>
</dbReference>
<protein>
    <submittedName>
        <fullName evidence="1">Uncharacterized protein</fullName>
    </submittedName>
</protein>
<reference evidence="1 2" key="1">
    <citation type="submission" date="2019-07" db="EMBL/GenBank/DDBJ databases">
        <title>Whole genome shotgun sequence of Sporosarcina luteola NBRC 105378.</title>
        <authorList>
            <person name="Hosoyama A."/>
            <person name="Uohara A."/>
            <person name="Ohji S."/>
            <person name="Ichikawa N."/>
        </authorList>
    </citation>
    <scope>NUCLEOTIDE SEQUENCE [LARGE SCALE GENOMIC DNA]</scope>
    <source>
        <strain evidence="1 2">NBRC 105378</strain>
    </source>
</reference>
<proteinExistence type="predicted"/>